<accession>A0A5N5MER5</accession>
<keyword evidence="9" id="KW-1185">Reference proteome</keyword>
<organism evidence="8 9">
    <name type="scientific">Salix brachista</name>
    <dbReference type="NCBI Taxonomy" id="2182728"/>
    <lineage>
        <taxon>Eukaryota</taxon>
        <taxon>Viridiplantae</taxon>
        <taxon>Streptophyta</taxon>
        <taxon>Embryophyta</taxon>
        <taxon>Tracheophyta</taxon>
        <taxon>Spermatophyta</taxon>
        <taxon>Magnoliopsida</taxon>
        <taxon>eudicotyledons</taxon>
        <taxon>Gunneridae</taxon>
        <taxon>Pentapetalae</taxon>
        <taxon>rosids</taxon>
        <taxon>fabids</taxon>
        <taxon>Malpighiales</taxon>
        <taxon>Salicaceae</taxon>
        <taxon>Saliceae</taxon>
        <taxon>Salix</taxon>
    </lineage>
</organism>
<dbReference type="InterPro" id="IPR004853">
    <property type="entry name" value="Sugar_P_trans_dom"/>
</dbReference>
<feature type="region of interest" description="Disordered" evidence="5">
    <location>
        <begin position="1"/>
        <end position="28"/>
    </location>
</feature>
<evidence type="ECO:0000259" key="7">
    <source>
        <dbReference type="Pfam" id="PF03151"/>
    </source>
</evidence>
<evidence type="ECO:0000256" key="1">
    <source>
        <dbReference type="ARBA" id="ARBA00004141"/>
    </source>
</evidence>
<feature type="transmembrane region" description="Helical" evidence="6">
    <location>
        <begin position="340"/>
        <end position="361"/>
    </location>
</feature>
<feature type="transmembrane region" description="Helical" evidence="6">
    <location>
        <begin position="66"/>
        <end position="86"/>
    </location>
</feature>
<comment type="subcellular location">
    <subcellularLocation>
        <location evidence="1">Membrane</location>
        <topology evidence="1">Multi-pass membrane protein</topology>
    </subcellularLocation>
</comment>
<evidence type="ECO:0000256" key="5">
    <source>
        <dbReference type="SAM" id="MobiDB-lite"/>
    </source>
</evidence>
<evidence type="ECO:0000256" key="6">
    <source>
        <dbReference type="SAM" id="Phobius"/>
    </source>
</evidence>
<keyword evidence="4 6" id="KW-0472">Membrane</keyword>
<evidence type="ECO:0000256" key="2">
    <source>
        <dbReference type="ARBA" id="ARBA00022692"/>
    </source>
</evidence>
<evidence type="ECO:0000313" key="8">
    <source>
        <dbReference type="EMBL" id="KAB5553509.1"/>
    </source>
</evidence>
<comment type="caution">
    <text evidence="8">The sequence shown here is derived from an EMBL/GenBank/DDBJ whole genome shotgun (WGS) entry which is preliminary data.</text>
</comment>
<evidence type="ECO:0000313" key="9">
    <source>
        <dbReference type="Proteomes" id="UP000326939"/>
    </source>
</evidence>
<feature type="domain" description="Sugar phosphate transporter" evidence="7">
    <location>
        <begin position="68"/>
        <end position="384"/>
    </location>
</feature>
<protein>
    <recommendedName>
        <fullName evidence="7">Sugar phosphate transporter domain-containing protein</fullName>
    </recommendedName>
</protein>
<dbReference type="AlphaFoldDB" id="A0A5N5MER5"/>
<dbReference type="GO" id="GO:0016020">
    <property type="term" value="C:membrane"/>
    <property type="evidence" value="ECO:0007669"/>
    <property type="project" value="UniProtKB-SubCell"/>
</dbReference>
<dbReference type="EMBL" id="VDCV01000006">
    <property type="protein sequence ID" value="KAB5553509.1"/>
    <property type="molecule type" value="Genomic_DNA"/>
</dbReference>
<dbReference type="Proteomes" id="UP000326939">
    <property type="component" value="Chromosome 6"/>
</dbReference>
<feature type="transmembrane region" description="Helical" evidence="6">
    <location>
        <begin position="98"/>
        <end position="123"/>
    </location>
</feature>
<evidence type="ECO:0000256" key="4">
    <source>
        <dbReference type="ARBA" id="ARBA00023136"/>
    </source>
</evidence>
<name>A0A5N5MER5_9ROSI</name>
<dbReference type="PANTHER" id="PTHR11132">
    <property type="entry name" value="SOLUTE CARRIER FAMILY 35"/>
    <property type="match status" value="1"/>
</dbReference>
<dbReference type="InterPro" id="IPR050186">
    <property type="entry name" value="TPT_transporter"/>
</dbReference>
<sequence length="387" mass="43622">MELNGCNIENRNRGSHDDSEEDKSVPFDIENARRRNSDVDFNVNGIAIDSLPSKNTPPTPVSTADILKTLFFILVWYTFSTFLTLYNKTLLGDDMGRFPAPLLMNTVHFTMQAVLSTAITWYWSDRFRPNVAMSWKDYFIRGTLPTELSNESHGFGIRIPWDRKWTFPFTVVPTALGTAFDVNLSNVSLVFISVTFATMCKSAAPIFLILFAFAFRLESPSAKLFGIIMVISIGILLTVAKETEFEFWGFVFVMLAAVMSGFRWCLKNPLTLMSYVTPVMAISTGLLSLVLDPWHEFNKTSYFNNSWHVARSCLLMFFGGTLAFFMVLTEFVLISVTSAVTVTIAGVVKEAVTILVAVIYFHDKFTWLKGVGLLIIMVGVGLFNWYK</sequence>
<feature type="compositionally biased region" description="Basic and acidic residues" evidence="5">
    <location>
        <begin position="10"/>
        <end position="28"/>
    </location>
</feature>
<keyword evidence="3 6" id="KW-1133">Transmembrane helix</keyword>
<keyword evidence="2 6" id="KW-0812">Transmembrane</keyword>
<feature type="transmembrane region" description="Helical" evidence="6">
    <location>
        <begin position="222"/>
        <end position="241"/>
    </location>
</feature>
<feature type="transmembrane region" description="Helical" evidence="6">
    <location>
        <begin position="314"/>
        <end position="333"/>
    </location>
</feature>
<feature type="transmembrane region" description="Helical" evidence="6">
    <location>
        <begin position="367"/>
        <end position="386"/>
    </location>
</feature>
<feature type="transmembrane region" description="Helical" evidence="6">
    <location>
        <begin position="273"/>
        <end position="294"/>
    </location>
</feature>
<evidence type="ECO:0000256" key="3">
    <source>
        <dbReference type="ARBA" id="ARBA00022989"/>
    </source>
</evidence>
<gene>
    <name evidence="8" type="ORF">DKX38_010820</name>
</gene>
<feature type="transmembrane region" description="Helical" evidence="6">
    <location>
        <begin position="247"/>
        <end position="266"/>
    </location>
</feature>
<reference evidence="9" key="1">
    <citation type="journal article" date="2019" name="Gigascience">
        <title>De novo genome assembly of the endangered Acer yangbiense, a plant species with extremely small populations endemic to Yunnan Province, China.</title>
        <authorList>
            <person name="Yang J."/>
            <person name="Wariss H.M."/>
            <person name="Tao L."/>
            <person name="Zhang R."/>
            <person name="Yun Q."/>
            <person name="Hollingsworth P."/>
            <person name="Dao Z."/>
            <person name="Luo G."/>
            <person name="Guo H."/>
            <person name="Ma Y."/>
            <person name="Sun W."/>
        </authorList>
    </citation>
    <scope>NUCLEOTIDE SEQUENCE [LARGE SCALE GENOMIC DNA]</scope>
    <source>
        <strain evidence="9">cv. br00</strain>
    </source>
</reference>
<feature type="transmembrane region" description="Helical" evidence="6">
    <location>
        <begin position="189"/>
        <end position="215"/>
    </location>
</feature>
<dbReference type="Pfam" id="PF03151">
    <property type="entry name" value="TPT"/>
    <property type="match status" value="1"/>
</dbReference>
<proteinExistence type="predicted"/>